<evidence type="ECO:0000256" key="5">
    <source>
        <dbReference type="ARBA" id="ARBA00023136"/>
    </source>
</evidence>
<dbReference type="Proteomes" id="UP001300763">
    <property type="component" value="Unassembled WGS sequence"/>
</dbReference>
<keyword evidence="2" id="KW-1003">Cell membrane</keyword>
<dbReference type="PANTHER" id="PTHR37937:SF1">
    <property type="entry name" value="CONJUGATIVE TRANSFER: DNA TRANSPORT"/>
    <property type="match status" value="1"/>
</dbReference>
<evidence type="ECO:0000256" key="2">
    <source>
        <dbReference type="ARBA" id="ARBA00022475"/>
    </source>
</evidence>
<dbReference type="InterPro" id="IPR032689">
    <property type="entry name" value="TraG-D_C"/>
</dbReference>
<protein>
    <submittedName>
        <fullName evidence="8">TraM recognition domain-containing protein</fullName>
    </submittedName>
</protein>
<proteinExistence type="predicted"/>
<evidence type="ECO:0000256" key="3">
    <source>
        <dbReference type="ARBA" id="ARBA00022692"/>
    </source>
</evidence>
<evidence type="ECO:0000313" key="8">
    <source>
        <dbReference type="EMBL" id="MDD7968443.1"/>
    </source>
</evidence>
<feature type="transmembrane region" description="Helical" evidence="6">
    <location>
        <begin position="254"/>
        <end position="277"/>
    </location>
</feature>
<keyword evidence="5 6" id="KW-0472">Membrane</keyword>
<dbReference type="InterPro" id="IPR027417">
    <property type="entry name" value="P-loop_NTPase"/>
</dbReference>
<organism evidence="8 9">
    <name type="scientific">Actinomycetospora lemnae</name>
    <dbReference type="NCBI Taxonomy" id="3019891"/>
    <lineage>
        <taxon>Bacteria</taxon>
        <taxon>Bacillati</taxon>
        <taxon>Actinomycetota</taxon>
        <taxon>Actinomycetes</taxon>
        <taxon>Pseudonocardiales</taxon>
        <taxon>Pseudonocardiaceae</taxon>
        <taxon>Actinomycetospora</taxon>
    </lineage>
</organism>
<dbReference type="InterPro" id="IPR051539">
    <property type="entry name" value="T4SS-coupling_protein"/>
</dbReference>
<evidence type="ECO:0000256" key="1">
    <source>
        <dbReference type="ARBA" id="ARBA00004651"/>
    </source>
</evidence>
<evidence type="ECO:0000256" key="4">
    <source>
        <dbReference type="ARBA" id="ARBA00022989"/>
    </source>
</evidence>
<comment type="caution">
    <text evidence="8">The sequence shown here is derived from an EMBL/GenBank/DDBJ whole genome shotgun (WGS) entry which is preliminary data.</text>
</comment>
<evidence type="ECO:0000259" key="7">
    <source>
        <dbReference type="Pfam" id="PF12696"/>
    </source>
</evidence>
<reference evidence="8 9" key="1">
    <citation type="submission" date="2023-02" db="EMBL/GenBank/DDBJ databases">
        <title>Genome sequencing required for Actinomycetospora new species description.</title>
        <authorList>
            <person name="Saimee Y."/>
            <person name="Duangmal K."/>
        </authorList>
    </citation>
    <scope>NUCLEOTIDE SEQUENCE [LARGE SCALE GENOMIC DNA]</scope>
    <source>
        <strain evidence="8 9">DW7H6</strain>
    </source>
</reference>
<name>A0ABT5T003_9PSEU</name>
<dbReference type="SUPFAM" id="SSF52540">
    <property type="entry name" value="P-loop containing nucleoside triphosphate hydrolases"/>
    <property type="match status" value="1"/>
</dbReference>
<comment type="subcellular location">
    <subcellularLocation>
        <location evidence="1">Cell membrane</location>
        <topology evidence="1">Multi-pass membrane protein</topology>
    </subcellularLocation>
</comment>
<dbReference type="PANTHER" id="PTHR37937">
    <property type="entry name" value="CONJUGATIVE TRANSFER: DNA TRANSPORT"/>
    <property type="match status" value="1"/>
</dbReference>
<evidence type="ECO:0000313" key="9">
    <source>
        <dbReference type="Proteomes" id="UP001300763"/>
    </source>
</evidence>
<dbReference type="CDD" id="cd01127">
    <property type="entry name" value="TrwB_TraG_TraD_VirD4"/>
    <property type="match status" value="1"/>
</dbReference>
<keyword evidence="9" id="KW-1185">Reference proteome</keyword>
<keyword evidence="3 6" id="KW-0812">Transmembrane</keyword>
<dbReference type="Gene3D" id="3.40.50.300">
    <property type="entry name" value="P-loop containing nucleotide triphosphate hydrolases"/>
    <property type="match status" value="1"/>
</dbReference>
<sequence length="574" mass="62172">MNLSALIFLVLLIGAAAIAWQRGSRSYAVGSAALAVLPGWAFATSLAWPVLVIVGVLLVGAVWHRWARTSATVTRWSARSRRKSGVASTLDVARHAGSLVHRRRAVTVRPSLAGLTRWQRWRLPTGEAAVELCRVGVQRVWASVEDVVLVFGGPRTGKSGWLAGRILDAPGALVVTSTRTDLLELCWSLRTRRGPVFVFNPVGMAGLASSITFDPLTGCTNPVTAGERATDMVAATSEGSSGDRSYWEGQARRVLAALLHAAALGCLTMSDVLAWVADADRAAREVPALLRRSGVQAFEQDAMQFISTNDRTRTSITSTLMPALGWLTHPAAAAAAAPGQGFDVAWLLAQRATVFLLGAEEAQTGPLVCALTGHVAREARRLAVQFPSGRLDPPLTLALDEAALISPVPLENWTADMGGRGVTIIAPFQSRAQLLARYGPHKTATILNNTGAVVLFGGTRDRDDLQFWSTLAGERDERITTTDLHGRVASRTVRKVPVLEPAQIANLPRGKVVVIRRGMAPVIGRARMAWRRRDVRANLRLRTAPRFRRLDLLARRARRRLFATAVSSDRPWTR</sequence>
<feature type="transmembrane region" description="Helical" evidence="6">
    <location>
        <begin position="41"/>
        <end position="63"/>
    </location>
</feature>
<accession>A0ABT5T003</accession>
<dbReference type="EMBL" id="JAQZAO010000012">
    <property type="protein sequence ID" value="MDD7968443.1"/>
    <property type="molecule type" value="Genomic_DNA"/>
</dbReference>
<evidence type="ECO:0000256" key="6">
    <source>
        <dbReference type="SAM" id="Phobius"/>
    </source>
</evidence>
<keyword evidence="4 6" id="KW-1133">Transmembrane helix</keyword>
<dbReference type="RefSeq" id="WP_274202973.1">
    <property type="nucleotide sequence ID" value="NZ_JAQZAO010000012.1"/>
</dbReference>
<dbReference type="Pfam" id="PF12696">
    <property type="entry name" value="TraG-D_C"/>
    <property type="match status" value="1"/>
</dbReference>
<gene>
    <name evidence="8" type="ORF">PGB27_24130</name>
</gene>
<feature type="domain" description="TraD/TraG TraM recognition site" evidence="7">
    <location>
        <begin position="394"/>
        <end position="509"/>
    </location>
</feature>